<proteinExistence type="predicted"/>
<dbReference type="RefSeq" id="WP_197351379.1">
    <property type="nucleotide sequence ID" value="NZ_CP048882.1"/>
</dbReference>
<dbReference type="KEGG" id="sbat:G4Z16_15545"/>
<accession>A0A7T1WU68</accession>
<dbReference type="EMBL" id="CP048882">
    <property type="protein sequence ID" value="QPP07570.1"/>
    <property type="molecule type" value="Genomic_DNA"/>
</dbReference>
<organism evidence="2 3">
    <name type="scientific">Streptomyces bathyalis</name>
    <dbReference type="NCBI Taxonomy" id="2710756"/>
    <lineage>
        <taxon>Bacteria</taxon>
        <taxon>Bacillati</taxon>
        <taxon>Actinomycetota</taxon>
        <taxon>Actinomycetes</taxon>
        <taxon>Kitasatosporales</taxon>
        <taxon>Streptomycetaceae</taxon>
        <taxon>Streptomyces</taxon>
    </lineage>
</organism>
<protein>
    <submittedName>
        <fullName evidence="2">Uncharacterized protein</fullName>
    </submittedName>
</protein>
<dbReference type="AlphaFoldDB" id="A0A7T1WU68"/>
<name>A0A7T1WU68_9ACTN</name>
<feature type="region of interest" description="Disordered" evidence="1">
    <location>
        <begin position="1"/>
        <end position="25"/>
    </location>
</feature>
<evidence type="ECO:0000313" key="3">
    <source>
        <dbReference type="Proteomes" id="UP000595046"/>
    </source>
</evidence>
<evidence type="ECO:0000256" key="1">
    <source>
        <dbReference type="SAM" id="MobiDB-lite"/>
    </source>
</evidence>
<keyword evidence="3" id="KW-1185">Reference proteome</keyword>
<sequence>MADLTPTPEQPGLHVSKPSRYSTASGEYACGGCGETGSTRGDDNVRAMVAHYEDHKKTCGGRQ</sequence>
<gene>
    <name evidence="2" type="ORF">G4Z16_15545</name>
</gene>
<reference evidence="3" key="1">
    <citation type="submission" date="2020-02" db="EMBL/GenBank/DDBJ databases">
        <title>Streptomyces sp. ASO4wet.</title>
        <authorList>
            <person name="Risdian C."/>
            <person name="Landwehr W."/>
            <person name="Schupp P."/>
            <person name="Wink J."/>
        </authorList>
    </citation>
    <scope>NUCLEOTIDE SEQUENCE [LARGE SCALE GENOMIC DNA]</scope>
    <source>
        <strain evidence="3">ASO4wet</strain>
    </source>
</reference>
<evidence type="ECO:0000313" key="2">
    <source>
        <dbReference type="EMBL" id="QPP07570.1"/>
    </source>
</evidence>
<dbReference type="Proteomes" id="UP000595046">
    <property type="component" value="Chromosome"/>
</dbReference>